<protein>
    <submittedName>
        <fullName evidence="1">Uncharacterized protein</fullName>
    </submittedName>
</protein>
<evidence type="ECO:0000313" key="1">
    <source>
        <dbReference type="EMBL" id="KAG7513151.1"/>
    </source>
</evidence>
<dbReference type="EMBL" id="JAGKHQ010000007">
    <property type="protein sequence ID" value="KAG7513151.1"/>
    <property type="molecule type" value="Genomic_DNA"/>
</dbReference>
<sequence>MVEKKIVVCGSDFIIHILSAGSAVAVAPRREWIMRRQENTVIRLCASKTRTSAAAGAAAALSLAMIKLEYDDGHTIDFRRWQ</sequence>
<name>A0AAV6SAT1_SOLSE</name>
<comment type="caution">
    <text evidence="1">The sequence shown here is derived from an EMBL/GenBank/DDBJ whole genome shotgun (WGS) entry which is preliminary data.</text>
</comment>
<organism evidence="1 2">
    <name type="scientific">Solea senegalensis</name>
    <name type="common">Senegalese sole</name>
    <dbReference type="NCBI Taxonomy" id="28829"/>
    <lineage>
        <taxon>Eukaryota</taxon>
        <taxon>Metazoa</taxon>
        <taxon>Chordata</taxon>
        <taxon>Craniata</taxon>
        <taxon>Vertebrata</taxon>
        <taxon>Euteleostomi</taxon>
        <taxon>Actinopterygii</taxon>
        <taxon>Neopterygii</taxon>
        <taxon>Teleostei</taxon>
        <taxon>Neoteleostei</taxon>
        <taxon>Acanthomorphata</taxon>
        <taxon>Carangaria</taxon>
        <taxon>Pleuronectiformes</taxon>
        <taxon>Pleuronectoidei</taxon>
        <taxon>Soleidae</taxon>
        <taxon>Solea</taxon>
    </lineage>
</organism>
<reference evidence="1 2" key="1">
    <citation type="journal article" date="2021" name="Sci. Rep.">
        <title>Chromosome anchoring in Senegalese sole (Solea senegalensis) reveals sex-associated markers and genome rearrangements in flatfish.</title>
        <authorList>
            <person name="Guerrero-Cozar I."/>
            <person name="Gomez-Garrido J."/>
            <person name="Berbel C."/>
            <person name="Martinez-Blanch J.F."/>
            <person name="Alioto T."/>
            <person name="Claros M.G."/>
            <person name="Gagnaire P.A."/>
            <person name="Manchado M."/>
        </authorList>
    </citation>
    <scope>NUCLEOTIDE SEQUENCE [LARGE SCALE GENOMIC DNA]</scope>
    <source>
        <strain evidence="1">Sse05_10M</strain>
    </source>
</reference>
<accession>A0AAV6SAT1</accession>
<dbReference type="AlphaFoldDB" id="A0AAV6SAT1"/>
<gene>
    <name evidence="1" type="ORF">JOB18_049193</name>
</gene>
<dbReference type="Proteomes" id="UP000693946">
    <property type="component" value="Linkage Group LG15"/>
</dbReference>
<evidence type="ECO:0000313" key="2">
    <source>
        <dbReference type="Proteomes" id="UP000693946"/>
    </source>
</evidence>
<proteinExistence type="predicted"/>
<keyword evidence="2" id="KW-1185">Reference proteome</keyword>